<evidence type="ECO:0000256" key="1">
    <source>
        <dbReference type="ARBA" id="ARBA00010617"/>
    </source>
</evidence>
<sequence>MVPFFVAGETPLLVPILLFLPIIFLILKHKSSKVHSLPPGPRPWPIIGNLPSIDNKPHEALTHLAQTHGPLISLRLGSQLVVVGSSPEVATEILKTHDRLLSGRYVPHASYARRPDQSHTSFWTDCTHQWKFLRTLCRSELFGPKTIEAQSILREKKVQEMVEYLYSKEGQPVQISQVAFASTFNILGQLFFTRDFIGFHEGKESGSMSRLMREIMELWAAPNISDLYPILGGLDLQGLRRKSDVCVGKICGAWQNIIEEKRENKGINAERHKDFLDVLLDNEFSDDQINHFFLELFAAGSDTSTSTVVWAMAELIKNPEAMDKICKEVTSHVSQTAIKESDLEHLPYLQACLKETLRLHPPAPFLLPHRAIQDCHRKKNKKKRRRGFVFETL</sequence>
<comment type="similarity">
    <text evidence="1">Belongs to the cytochrome P450 family.</text>
</comment>
<protein>
    <submittedName>
        <fullName evidence="3">Cytochrome P450</fullName>
    </submittedName>
</protein>
<dbReference type="PRINTS" id="PR00463">
    <property type="entry name" value="EP450I"/>
</dbReference>
<evidence type="ECO:0000256" key="2">
    <source>
        <dbReference type="SAM" id="Phobius"/>
    </source>
</evidence>
<evidence type="ECO:0000313" key="4">
    <source>
        <dbReference type="Proteomes" id="UP001370490"/>
    </source>
</evidence>
<dbReference type="PANTHER" id="PTHR47950">
    <property type="entry name" value="CYTOCHROME P450, FAMILY 76, SUBFAMILY C, POLYPEPTIDE 5-RELATED"/>
    <property type="match status" value="1"/>
</dbReference>
<comment type="caution">
    <text evidence="3">The sequence shown here is derived from an EMBL/GenBank/DDBJ whole genome shotgun (WGS) entry which is preliminary data.</text>
</comment>
<dbReference type="GO" id="GO:0005506">
    <property type="term" value="F:iron ion binding"/>
    <property type="evidence" value="ECO:0007669"/>
    <property type="project" value="InterPro"/>
</dbReference>
<feature type="transmembrane region" description="Helical" evidence="2">
    <location>
        <begin position="12"/>
        <end position="27"/>
    </location>
</feature>
<dbReference type="SUPFAM" id="SSF48264">
    <property type="entry name" value="Cytochrome P450"/>
    <property type="match status" value="1"/>
</dbReference>
<dbReference type="InterPro" id="IPR002401">
    <property type="entry name" value="Cyt_P450_E_grp-I"/>
</dbReference>
<reference evidence="3 4" key="1">
    <citation type="submission" date="2023-12" db="EMBL/GenBank/DDBJ databases">
        <title>A high-quality genome assembly for Dillenia turbinata (Dilleniales).</title>
        <authorList>
            <person name="Chanderbali A."/>
        </authorList>
    </citation>
    <scope>NUCLEOTIDE SEQUENCE [LARGE SCALE GENOMIC DNA]</scope>
    <source>
        <strain evidence="3">LSX21</strain>
        <tissue evidence="3">Leaf</tissue>
    </source>
</reference>
<dbReference type="PRINTS" id="PR00385">
    <property type="entry name" value="P450"/>
</dbReference>
<keyword evidence="2" id="KW-0472">Membrane</keyword>
<dbReference type="Gene3D" id="1.10.630.10">
    <property type="entry name" value="Cytochrome P450"/>
    <property type="match status" value="1"/>
</dbReference>
<keyword evidence="2" id="KW-1133">Transmembrane helix</keyword>
<dbReference type="GO" id="GO:0016705">
    <property type="term" value="F:oxidoreductase activity, acting on paired donors, with incorporation or reduction of molecular oxygen"/>
    <property type="evidence" value="ECO:0007669"/>
    <property type="project" value="InterPro"/>
</dbReference>
<gene>
    <name evidence="3" type="ORF">RJ641_033440</name>
</gene>
<dbReference type="InterPro" id="IPR001128">
    <property type="entry name" value="Cyt_P450"/>
</dbReference>
<keyword evidence="2" id="KW-0812">Transmembrane</keyword>
<keyword evidence="4" id="KW-1185">Reference proteome</keyword>
<evidence type="ECO:0000313" key="3">
    <source>
        <dbReference type="EMBL" id="KAK6936410.1"/>
    </source>
</evidence>
<dbReference type="GO" id="GO:0020037">
    <property type="term" value="F:heme binding"/>
    <property type="evidence" value="ECO:0007669"/>
    <property type="project" value="InterPro"/>
</dbReference>
<name>A0AAN8VLU7_9MAGN</name>
<organism evidence="3 4">
    <name type="scientific">Dillenia turbinata</name>
    <dbReference type="NCBI Taxonomy" id="194707"/>
    <lineage>
        <taxon>Eukaryota</taxon>
        <taxon>Viridiplantae</taxon>
        <taxon>Streptophyta</taxon>
        <taxon>Embryophyta</taxon>
        <taxon>Tracheophyta</taxon>
        <taxon>Spermatophyta</taxon>
        <taxon>Magnoliopsida</taxon>
        <taxon>eudicotyledons</taxon>
        <taxon>Gunneridae</taxon>
        <taxon>Pentapetalae</taxon>
        <taxon>Dilleniales</taxon>
        <taxon>Dilleniaceae</taxon>
        <taxon>Dillenia</taxon>
    </lineage>
</organism>
<dbReference type="AlphaFoldDB" id="A0AAN8VLU7"/>
<dbReference type="EMBL" id="JBAMMX010000007">
    <property type="protein sequence ID" value="KAK6936410.1"/>
    <property type="molecule type" value="Genomic_DNA"/>
</dbReference>
<accession>A0AAN8VLU7</accession>
<proteinExistence type="inferred from homology"/>
<dbReference type="GO" id="GO:0004497">
    <property type="term" value="F:monooxygenase activity"/>
    <property type="evidence" value="ECO:0007669"/>
    <property type="project" value="InterPro"/>
</dbReference>
<dbReference type="Pfam" id="PF00067">
    <property type="entry name" value="p450"/>
    <property type="match status" value="1"/>
</dbReference>
<dbReference type="PANTHER" id="PTHR47950:SF6">
    <property type="entry name" value="CYTOCHROME P450"/>
    <property type="match status" value="1"/>
</dbReference>
<dbReference type="Proteomes" id="UP001370490">
    <property type="component" value="Unassembled WGS sequence"/>
</dbReference>
<dbReference type="InterPro" id="IPR036396">
    <property type="entry name" value="Cyt_P450_sf"/>
</dbReference>